<dbReference type="InterPro" id="IPR011989">
    <property type="entry name" value="ARM-like"/>
</dbReference>
<evidence type="ECO:0000256" key="4">
    <source>
        <dbReference type="ARBA" id="ARBA00022927"/>
    </source>
</evidence>
<keyword evidence="5" id="KW-0539">Nucleus</keyword>
<dbReference type="Pfam" id="PF08767">
    <property type="entry name" value="CRM1_C"/>
    <property type="match status" value="1"/>
</dbReference>
<organism evidence="8 9">
    <name type="scientific">Steinernema glaseri</name>
    <dbReference type="NCBI Taxonomy" id="37863"/>
    <lineage>
        <taxon>Eukaryota</taxon>
        <taxon>Metazoa</taxon>
        <taxon>Ecdysozoa</taxon>
        <taxon>Nematoda</taxon>
        <taxon>Chromadorea</taxon>
        <taxon>Rhabditida</taxon>
        <taxon>Tylenchina</taxon>
        <taxon>Panagrolaimomorpha</taxon>
        <taxon>Strongyloidoidea</taxon>
        <taxon>Steinernematidae</taxon>
        <taxon>Steinernema</taxon>
    </lineage>
</organism>
<dbReference type="WBParaSite" id="L893_g2847.t1">
    <property type="protein sequence ID" value="L893_g2847.t1"/>
    <property type="gene ID" value="L893_g2847"/>
</dbReference>
<keyword evidence="4" id="KW-0653">Protein transport</keyword>
<dbReference type="InterPro" id="IPR014877">
    <property type="entry name" value="XPO1_C_dom"/>
</dbReference>
<feature type="domain" description="Exportin-1 C-terminal" evidence="7">
    <location>
        <begin position="1"/>
        <end position="199"/>
    </location>
</feature>
<dbReference type="InterPro" id="IPR016024">
    <property type="entry name" value="ARM-type_fold"/>
</dbReference>
<dbReference type="SMART" id="SM01102">
    <property type="entry name" value="CRM1_C"/>
    <property type="match status" value="1"/>
</dbReference>
<feature type="region of interest" description="Disordered" evidence="6">
    <location>
        <begin position="218"/>
        <end position="239"/>
    </location>
</feature>
<dbReference type="Gene3D" id="1.25.10.10">
    <property type="entry name" value="Leucine-rich Repeat Variant"/>
    <property type="match status" value="1"/>
</dbReference>
<comment type="similarity">
    <text evidence="2">Belongs to the exportin family.</text>
</comment>
<evidence type="ECO:0000256" key="6">
    <source>
        <dbReference type="SAM" id="MobiDB-lite"/>
    </source>
</evidence>
<accession>A0A1I7ZPE9</accession>
<evidence type="ECO:0000256" key="5">
    <source>
        <dbReference type="ARBA" id="ARBA00023242"/>
    </source>
</evidence>
<comment type="subcellular location">
    <subcellularLocation>
        <location evidence="1">Nucleus</location>
    </subcellularLocation>
</comment>
<sequence>MINKELTAFPEHRLNLFILLRDVAQHCFPVLIAIPEADFRLLLEADVWALQHQMRDVAEVGIEMLKEILVKVAELPPAEKQMFYGQHFMYLLEQVLAIATDRNQVQIVGLTNLSDVLCHLFLAVEKHMPGDLPGKPAGQSNADFIFNWLSALLAQHFSQNLNSDQIRVTAKGFFSFNNNVGKMRDHLRDFLIQLREEAGEDTQDLYIEEKESEIQNALNQKMAVPGIKNPNELDDEDMK</sequence>
<dbReference type="SUPFAM" id="SSF48371">
    <property type="entry name" value="ARM repeat"/>
    <property type="match status" value="1"/>
</dbReference>
<name>A0A1I7ZPE9_9BILA</name>
<evidence type="ECO:0000313" key="8">
    <source>
        <dbReference type="Proteomes" id="UP000095287"/>
    </source>
</evidence>
<evidence type="ECO:0000313" key="9">
    <source>
        <dbReference type="WBParaSite" id="L893_g2847.t1"/>
    </source>
</evidence>
<dbReference type="GO" id="GO:0005737">
    <property type="term" value="C:cytoplasm"/>
    <property type="evidence" value="ECO:0007669"/>
    <property type="project" value="TreeGrafter"/>
</dbReference>
<dbReference type="Proteomes" id="UP000095287">
    <property type="component" value="Unplaced"/>
</dbReference>
<protein>
    <submittedName>
        <fullName evidence="9">CRM1_C domain-containing protein</fullName>
    </submittedName>
</protein>
<proteinExistence type="inferred from homology"/>
<dbReference type="GO" id="GO:0005049">
    <property type="term" value="F:nuclear export signal receptor activity"/>
    <property type="evidence" value="ECO:0007669"/>
    <property type="project" value="InterPro"/>
</dbReference>
<dbReference type="InterPro" id="IPR045065">
    <property type="entry name" value="XPO1/5"/>
</dbReference>
<evidence type="ECO:0000256" key="3">
    <source>
        <dbReference type="ARBA" id="ARBA00022448"/>
    </source>
</evidence>
<dbReference type="GO" id="GO:0000056">
    <property type="term" value="P:ribosomal small subunit export from nucleus"/>
    <property type="evidence" value="ECO:0007669"/>
    <property type="project" value="TreeGrafter"/>
</dbReference>
<dbReference type="PANTHER" id="PTHR11223:SF2">
    <property type="entry name" value="EXPORTIN-1"/>
    <property type="match status" value="1"/>
</dbReference>
<dbReference type="PANTHER" id="PTHR11223">
    <property type="entry name" value="EXPORTIN 1/5"/>
    <property type="match status" value="1"/>
</dbReference>
<evidence type="ECO:0000256" key="1">
    <source>
        <dbReference type="ARBA" id="ARBA00004123"/>
    </source>
</evidence>
<evidence type="ECO:0000256" key="2">
    <source>
        <dbReference type="ARBA" id="ARBA00009466"/>
    </source>
</evidence>
<dbReference type="GO" id="GO:0000055">
    <property type="term" value="P:ribosomal large subunit export from nucleus"/>
    <property type="evidence" value="ECO:0007669"/>
    <property type="project" value="TreeGrafter"/>
</dbReference>
<dbReference type="GO" id="GO:0006611">
    <property type="term" value="P:protein export from nucleus"/>
    <property type="evidence" value="ECO:0007669"/>
    <property type="project" value="InterPro"/>
</dbReference>
<evidence type="ECO:0000259" key="7">
    <source>
        <dbReference type="SMART" id="SM01102"/>
    </source>
</evidence>
<dbReference type="AlphaFoldDB" id="A0A1I7ZPE9"/>
<reference evidence="9" key="1">
    <citation type="submission" date="2016-11" db="UniProtKB">
        <authorList>
            <consortium name="WormBaseParasite"/>
        </authorList>
    </citation>
    <scope>IDENTIFICATION</scope>
</reference>
<dbReference type="GO" id="GO:0005634">
    <property type="term" value="C:nucleus"/>
    <property type="evidence" value="ECO:0007669"/>
    <property type="project" value="UniProtKB-SubCell"/>
</dbReference>
<keyword evidence="3" id="KW-0813">Transport</keyword>
<keyword evidence="8" id="KW-1185">Reference proteome</keyword>